<feature type="compositionally biased region" description="Basic residues" evidence="1">
    <location>
        <begin position="122"/>
        <end position="132"/>
    </location>
</feature>
<accession>A0A2T2NZQ9</accession>
<name>A0A2T2NZQ9_CORCC</name>
<protein>
    <submittedName>
        <fullName evidence="2">Uncharacterized protein</fullName>
    </submittedName>
</protein>
<keyword evidence="3" id="KW-1185">Reference proteome</keyword>
<evidence type="ECO:0000313" key="3">
    <source>
        <dbReference type="Proteomes" id="UP000240883"/>
    </source>
</evidence>
<reference evidence="2 3" key="1">
    <citation type="journal article" date="2018" name="Front. Microbiol.">
        <title>Genome-Wide Analysis of Corynespora cassiicola Leaf Fall Disease Putative Effectors.</title>
        <authorList>
            <person name="Lopez D."/>
            <person name="Ribeiro S."/>
            <person name="Label P."/>
            <person name="Fumanal B."/>
            <person name="Venisse J.S."/>
            <person name="Kohler A."/>
            <person name="de Oliveira R.R."/>
            <person name="Labutti K."/>
            <person name="Lipzen A."/>
            <person name="Lail K."/>
            <person name="Bauer D."/>
            <person name="Ohm R.A."/>
            <person name="Barry K.W."/>
            <person name="Spatafora J."/>
            <person name="Grigoriev I.V."/>
            <person name="Martin F.M."/>
            <person name="Pujade-Renaud V."/>
        </authorList>
    </citation>
    <scope>NUCLEOTIDE SEQUENCE [LARGE SCALE GENOMIC DNA]</scope>
    <source>
        <strain evidence="2 3">Philippines</strain>
    </source>
</reference>
<gene>
    <name evidence="2" type="ORF">BS50DRAFT_264372</name>
</gene>
<dbReference type="EMBL" id="KZ678131">
    <property type="protein sequence ID" value="PSN70578.1"/>
    <property type="molecule type" value="Genomic_DNA"/>
</dbReference>
<feature type="region of interest" description="Disordered" evidence="1">
    <location>
        <begin position="77"/>
        <end position="141"/>
    </location>
</feature>
<proteinExistence type="predicted"/>
<dbReference type="AlphaFoldDB" id="A0A2T2NZQ9"/>
<organism evidence="2 3">
    <name type="scientific">Corynespora cassiicola Philippines</name>
    <dbReference type="NCBI Taxonomy" id="1448308"/>
    <lineage>
        <taxon>Eukaryota</taxon>
        <taxon>Fungi</taxon>
        <taxon>Dikarya</taxon>
        <taxon>Ascomycota</taxon>
        <taxon>Pezizomycotina</taxon>
        <taxon>Dothideomycetes</taxon>
        <taxon>Pleosporomycetidae</taxon>
        <taxon>Pleosporales</taxon>
        <taxon>Corynesporascaceae</taxon>
        <taxon>Corynespora</taxon>
    </lineage>
</organism>
<evidence type="ECO:0000256" key="1">
    <source>
        <dbReference type="SAM" id="MobiDB-lite"/>
    </source>
</evidence>
<evidence type="ECO:0000313" key="2">
    <source>
        <dbReference type="EMBL" id="PSN70578.1"/>
    </source>
</evidence>
<sequence>MRVEDMYAAVMLAPSLFPHPAPRPWTTVECKFHSDGGSAMTRAREKTGAPPPFFFLALETAGGKAGCVVLGWCSHTSPSRAPDRPDAAGRQADGQAWASRGGLGWTGREPPQTEASRQKMENKRRKRRRKKASMMNRGGKNMSSYVKSLSIWQMLVSCGIRCWAM</sequence>
<dbReference type="Proteomes" id="UP000240883">
    <property type="component" value="Unassembled WGS sequence"/>
</dbReference>